<proteinExistence type="predicted"/>
<gene>
    <name evidence="6" type="ORF">F8566_14150</name>
</gene>
<evidence type="ECO:0000256" key="4">
    <source>
        <dbReference type="ARBA" id="ARBA00023004"/>
    </source>
</evidence>
<evidence type="ECO:0000256" key="5">
    <source>
        <dbReference type="PIRSR" id="PIRSR601486-1"/>
    </source>
</evidence>
<dbReference type="GO" id="GO:0019825">
    <property type="term" value="F:oxygen binding"/>
    <property type="evidence" value="ECO:0007669"/>
    <property type="project" value="InterPro"/>
</dbReference>
<dbReference type="Proteomes" id="UP000468735">
    <property type="component" value="Unassembled WGS sequence"/>
</dbReference>
<dbReference type="SUPFAM" id="SSF46458">
    <property type="entry name" value="Globin-like"/>
    <property type="match status" value="1"/>
</dbReference>
<dbReference type="RefSeq" id="WP_151560671.1">
    <property type="nucleotide sequence ID" value="NZ_WBMT01000006.1"/>
</dbReference>
<name>A0A6H9Z377_9ACTN</name>
<dbReference type="OrthoDB" id="9798157at2"/>
<keyword evidence="4 5" id="KW-0408">Iron</keyword>
<evidence type="ECO:0000256" key="2">
    <source>
        <dbReference type="ARBA" id="ARBA00022617"/>
    </source>
</evidence>
<dbReference type="CDD" id="cd14775">
    <property type="entry name" value="TrHb2_O-like"/>
    <property type="match status" value="1"/>
</dbReference>
<dbReference type="EMBL" id="WBMT01000006">
    <property type="protein sequence ID" value="KAB2348897.1"/>
    <property type="molecule type" value="Genomic_DNA"/>
</dbReference>
<evidence type="ECO:0000313" key="7">
    <source>
        <dbReference type="Proteomes" id="UP000468735"/>
    </source>
</evidence>
<dbReference type="GO" id="GO:0020037">
    <property type="term" value="F:heme binding"/>
    <property type="evidence" value="ECO:0007669"/>
    <property type="project" value="InterPro"/>
</dbReference>
<accession>A0A6H9Z377</accession>
<reference evidence="6 7" key="1">
    <citation type="submission" date="2019-09" db="EMBL/GenBank/DDBJ databases">
        <title>Actinomadura physcomitrii sp. nov., a novel actinomycete isolated from moss [Physcomitrium sphaericum (Ludw) Fuernr].</title>
        <authorList>
            <person name="Zhuang X."/>
            <person name="Liu C."/>
        </authorList>
    </citation>
    <scope>NUCLEOTIDE SEQUENCE [LARGE SCALE GENOMIC DNA]</scope>
    <source>
        <strain evidence="6 7">HMC1</strain>
    </source>
</reference>
<dbReference type="InterPro" id="IPR009050">
    <property type="entry name" value="Globin-like_sf"/>
</dbReference>
<evidence type="ECO:0000313" key="6">
    <source>
        <dbReference type="EMBL" id="KAB2348897.1"/>
    </source>
</evidence>
<sequence>MVTILDHAGGEDALRRFVDVFYGHCLTDPVLKPLFGEGKAEHVPHLTAFEVEAFGGEDRFTREHGGMPALIDVHRGLKITEEQRQRFVDLYMASADEAGLPSDAPFREALRSHVEFGTQVARQNSHAETDEELHPLRTVPVWDWP</sequence>
<keyword evidence="2 5" id="KW-0349">Heme</keyword>
<keyword evidence="7" id="KW-1185">Reference proteome</keyword>
<dbReference type="Gene3D" id="1.10.490.10">
    <property type="entry name" value="Globins"/>
    <property type="match status" value="1"/>
</dbReference>
<dbReference type="InterPro" id="IPR012292">
    <property type="entry name" value="Globin/Proto"/>
</dbReference>
<feature type="binding site" description="distal binding residue" evidence="5">
    <location>
        <position position="45"/>
    </location>
    <ligand>
        <name>heme</name>
        <dbReference type="ChEBI" id="CHEBI:30413"/>
    </ligand>
    <ligandPart>
        <name>Fe</name>
        <dbReference type="ChEBI" id="CHEBI:18248"/>
    </ligandPart>
</feature>
<dbReference type="GO" id="GO:0046872">
    <property type="term" value="F:metal ion binding"/>
    <property type="evidence" value="ECO:0007669"/>
    <property type="project" value="UniProtKB-KW"/>
</dbReference>
<dbReference type="InterPro" id="IPR001486">
    <property type="entry name" value="Hemoglobin_trunc"/>
</dbReference>
<organism evidence="6 7">
    <name type="scientific">Actinomadura rudentiformis</name>
    <dbReference type="NCBI Taxonomy" id="359158"/>
    <lineage>
        <taxon>Bacteria</taxon>
        <taxon>Bacillati</taxon>
        <taxon>Actinomycetota</taxon>
        <taxon>Actinomycetes</taxon>
        <taxon>Streptosporangiales</taxon>
        <taxon>Thermomonosporaceae</taxon>
        <taxon>Actinomadura</taxon>
    </lineage>
</organism>
<evidence type="ECO:0000256" key="1">
    <source>
        <dbReference type="ARBA" id="ARBA00022448"/>
    </source>
</evidence>
<keyword evidence="1" id="KW-0813">Transport</keyword>
<dbReference type="Pfam" id="PF01152">
    <property type="entry name" value="Bac_globin"/>
    <property type="match status" value="1"/>
</dbReference>
<evidence type="ECO:0000256" key="3">
    <source>
        <dbReference type="ARBA" id="ARBA00022723"/>
    </source>
</evidence>
<dbReference type="AlphaFoldDB" id="A0A6H9Z377"/>
<protein>
    <submittedName>
        <fullName evidence="6">Globin</fullName>
    </submittedName>
</protein>
<keyword evidence="3 5" id="KW-0479">Metal-binding</keyword>
<comment type="caution">
    <text evidence="6">The sequence shown here is derived from an EMBL/GenBank/DDBJ whole genome shotgun (WGS) entry which is preliminary data.</text>
</comment>